<dbReference type="PROSITE" id="PS51737">
    <property type="entry name" value="RECOMBINASE_DNA_BIND"/>
    <property type="match status" value="1"/>
</dbReference>
<dbReference type="AlphaFoldDB" id="A0A1I7IAK5"/>
<dbReference type="GO" id="GO:0015074">
    <property type="term" value="P:DNA integration"/>
    <property type="evidence" value="ECO:0007669"/>
    <property type="project" value="UniProtKB-KW"/>
</dbReference>
<dbReference type="SMART" id="SM00857">
    <property type="entry name" value="Resolvase"/>
    <property type="match status" value="1"/>
</dbReference>
<dbReference type="InterPro" id="IPR006118">
    <property type="entry name" value="Recombinase_CS"/>
</dbReference>
<dbReference type="Gene3D" id="3.40.50.1390">
    <property type="entry name" value="Resolvase, N-terminal catalytic domain"/>
    <property type="match status" value="1"/>
</dbReference>
<feature type="domain" description="Recombinase" evidence="8">
    <location>
        <begin position="158"/>
        <end position="260"/>
    </location>
</feature>
<dbReference type="Proteomes" id="UP000183508">
    <property type="component" value="Unassembled WGS sequence"/>
</dbReference>
<dbReference type="Pfam" id="PF13408">
    <property type="entry name" value="Zn_ribbon_recom"/>
    <property type="match status" value="1"/>
</dbReference>
<dbReference type="InterPro" id="IPR006119">
    <property type="entry name" value="Resolv_N"/>
</dbReference>
<evidence type="ECO:0000256" key="6">
    <source>
        <dbReference type="SAM" id="Coils"/>
    </source>
</evidence>
<evidence type="ECO:0000256" key="1">
    <source>
        <dbReference type="ARBA" id="ARBA00022908"/>
    </source>
</evidence>
<reference evidence="10" key="1">
    <citation type="submission" date="2016-10" db="EMBL/GenBank/DDBJ databases">
        <authorList>
            <person name="Varghese N."/>
        </authorList>
    </citation>
    <scope>NUCLEOTIDE SEQUENCE [LARGE SCALE GENOMIC DNA]</scope>
    <source>
        <strain evidence="10">DSM 17980</strain>
    </source>
</reference>
<dbReference type="InterPro" id="IPR050639">
    <property type="entry name" value="SSR_resolvase"/>
</dbReference>
<evidence type="ECO:0000313" key="9">
    <source>
        <dbReference type="EMBL" id="SFU69904.1"/>
    </source>
</evidence>
<dbReference type="PANTHER" id="PTHR30461:SF23">
    <property type="entry name" value="DNA RECOMBINASE-RELATED"/>
    <property type="match status" value="1"/>
</dbReference>
<keyword evidence="3" id="KW-0233">DNA recombination</keyword>
<keyword evidence="2" id="KW-0238">DNA-binding</keyword>
<keyword evidence="1" id="KW-0229">DNA integration</keyword>
<dbReference type="PANTHER" id="PTHR30461">
    <property type="entry name" value="DNA-INVERTASE FROM LAMBDOID PROPHAGE"/>
    <property type="match status" value="1"/>
</dbReference>
<dbReference type="InterPro" id="IPR038109">
    <property type="entry name" value="DNA_bind_recomb_sf"/>
</dbReference>
<dbReference type="InterPro" id="IPR025827">
    <property type="entry name" value="Zn_ribbon_recom_dom"/>
</dbReference>
<keyword evidence="10" id="KW-1185">Reference proteome</keyword>
<evidence type="ECO:0000256" key="5">
    <source>
        <dbReference type="PROSITE-ProRule" id="PRU10137"/>
    </source>
</evidence>
<dbReference type="InterPro" id="IPR036162">
    <property type="entry name" value="Resolvase-like_N_sf"/>
</dbReference>
<dbReference type="Gene3D" id="3.90.1750.20">
    <property type="entry name" value="Putative Large Serine Recombinase, Chain B, Domain 2"/>
    <property type="match status" value="1"/>
</dbReference>
<feature type="domain" description="Resolvase/invertase-type recombinase catalytic" evidence="7">
    <location>
        <begin position="2"/>
        <end position="150"/>
    </location>
</feature>
<proteinExistence type="predicted"/>
<dbReference type="PROSITE" id="PS51736">
    <property type="entry name" value="RECOMBINASES_3"/>
    <property type="match status" value="1"/>
</dbReference>
<dbReference type="GO" id="GO:0000150">
    <property type="term" value="F:DNA strand exchange activity"/>
    <property type="evidence" value="ECO:0007669"/>
    <property type="project" value="InterPro"/>
</dbReference>
<dbReference type="GO" id="GO:0003677">
    <property type="term" value="F:DNA binding"/>
    <property type="evidence" value="ECO:0007669"/>
    <property type="project" value="UniProtKB-KW"/>
</dbReference>
<sequence length="467" mass="53997">MTVALYCRVSTDEQATHGFSLEAQKDRLIAYCQSQGWQDYEVYSDDGYSGTNLERPALRRLIRHIESGLIQSVVVYRLDRLSRRQRHVLYLLEEVFERHGVAFKSATEPFDTSTPLGKAMIGILAVFAQLERETIIERTKEGHHKRARQGLWGGGPQPFGYRWNKEAGRLEVVPSEARIVREMFRRFLQGASLVEIADWAESQYPNRWWDHNVAKAMLQRPIYAGHVHYGTAKAKGNHEPIIDEVTFQSAQREMKRRDGLLPARGEYLLSGLLRCGECGEPVVHHHVHRTRGIPKVHDYYVCARKHKGSGYRKLGGPCPSRHIPMDPLDDQVTQLVRSIATSPEDLISQADEPEAEYEIAALEAELASVERKLRRWYDAFEEEAIDARELRRRVADLERERGRIELALDEARERMRRPDPEPILDAFHAIRDAWDDMELSEKKTVLRATIRQILVFRDGSFRIEWNL</sequence>
<evidence type="ECO:0000259" key="7">
    <source>
        <dbReference type="PROSITE" id="PS51736"/>
    </source>
</evidence>
<dbReference type="Pfam" id="PF00239">
    <property type="entry name" value="Resolvase"/>
    <property type="match status" value="1"/>
</dbReference>
<dbReference type="InterPro" id="IPR011109">
    <property type="entry name" value="DNA_bind_recombinase_dom"/>
</dbReference>
<gene>
    <name evidence="9" type="ORF">SAMN05421543_10698</name>
</gene>
<organism evidence="9 10">
    <name type="scientific">Alicyclobacillus macrosporangiidus</name>
    <dbReference type="NCBI Taxonomy" id="392015"/>
    <lineage>
        <taxon>Bacteria</taxon>
        <taxon>Bacillati</taxon>
        <taxon>Bacillota</taxon>
        <taxon>Bacilli</taxon>
        <taxon>Bacillales</taxon>
        <taxon>Alicyclobacillaceae</taxon>
        <taxon>Alicyclobacillus</taxon>
    </lineage>
</organism>
<evidence type="ECO:0000256" key="4">
    <source>
        <dbReference type="PIRSR" id="PIRSR606118-50"/>
    </source>
</evidence>
<protein>
    <submittedName>
        <fullName evidence="9">Site-specific DNA recombinase</fullName>
    </submittedName>
</protein>
<dbReference type="RefSeq" id="WP_074950977.1">
    <property type="nucleotide sequence ID" value="NZ_FPBV01000006.1"/>
</dbReference>
<keyword evidence="6" id="KW-0175">Coiled coil</keyword>
<name>A0A1I7IAK5_9BACL</name>
<feature type="active site" description="O-(5'-phospho-DNA)-serine intermediate" evidence="4 5">
    <location>
        <position position="10"/>
    </location>
</feature>
<dbReference type="EMBL" id="FPBV01000006">
    <property type="protein sequence ID" value="SFU69904.1"/>
    <property type="molecule type" value="Genomic_DNA"/>
</dbReference>
<evidence type="ECO:0000313" key="10">
    <source>
        <dbReference type="Proteomes" id="UP000183508"/>
    </source>
</evidence>
<evidence type="ECO:0000256" key="3">
    <source>
        <dbReference type="ARBA" id="ARBA00023172"/>
    </source>
</evidence>
<evidence type="ECO:0000259" key="8">
    <source>
        <dbReference type="PROSITE" id="PS51737"/>
    </source>
</evidence>
<accession>A0A1I7IAK5</accession>
<dbReference type="SUPFAM" id="SSF53041">
    <property type="entry name" value="Resolvase-like"/>
    <property type="match status" value="1"/>
</dbReference>
<dbReference type="PROSITE" id="PS00397">
    <property type="entry name" value="RECOMBINASES_1"/>
    <property type="match status" value="1"/>
</dbReference>
<dbReference type="CDD" id="cd03768">
    <property type="entry name" value="SR_ResInv"/>
    <property type="match status" value="1"/>
</dbReference>
<evidence type="ECO:0000256" key="2">
    <source>
        <dbReference type="ARBA" id="ARBA00023125"/>
    </source>
</evidence>
<dbReference type="Pfam" id="PF07508">
    <property type="entry name" value="Recombinase"/>
    <property type="match status" value="1"/>
</dbReference>
<dbReference type="OrthoDB" id="9811097at2"/>
<feature type="coiled-coil region" evidence="6">
    <location>
        <begin position="352"/>
        <end position="414"/>
    </location>
</feature>
<dbReference type="STRING" id="392015.SAMN05421543_10698"/>